<organism evidence="3 4">
    <name type="scientific">Mycolicibacterium helvum</name>
    <dbReference type="NCBI Taxonomy" id="1534349"/>
    <lineage>
        <taxon>Bacteria</taxon>
        <taxon>Bacillati</taxon>
        <taxon>Actinomycetota</taxon>
        <taxon>Actinomycetes</taxon>
        <taxon>Mycobacteriales</taxon>
        <taxon>Mycobacteriaceae</taxon>
        <taxon>Mycolicibacterium</taxon>
    </lineage>
</organism>
<dbReference type="PANTHER" id="PTHR36435">
    <property type="entry name" value="SLR1288 PROTEIN"/>
    <property type="match status" value="1"/>
</dbReference>
<reference evidence="3 4" key="1">
    <citation type="journal article" date="2019" name="Emerg. Microbes Infect.">
        <title>Comprehensive subspecies identification of 175 nontuberculous mycobacteria species based on 7547 genomic profiles.</title>
        <authorList>
            <person name="Matsumoto Y."/>
            <person name="Kinjo T."/>
            <person name="Motooka D."/>
            <person name="Nabeya D."/>
            <person name="Jung N."/>
            <person name="Uechi K."/>
            <person name="Horii T."/>
            <person name="Iida T."/>
            <person name="Fujita J."/>
            <person name="Nakamura S."/>
        </authorList>
    </citation>
    <scope>NUCLEOTIDE SEQUENCE [LARGE SCALE GENOMIC DNA]</scope>
    <source>
        <strain evidence="3 4">JCM 30396</strain>
    </source>
</reference>
<dbReference type="PANTHER" id="PTHR36435:SF1">
    <property type="entry name" value="CAAX AMINO TERMINAL PROTEASE FAMILY PROTEIN"/>
    <property type="match status" value="1"/>
</dbReference>
<dbReference type="EMBL" id="AP022596">
    <property type="protein sequence ID" value="BBY64685.1"/>
    <property type="molecule type" value="Genomic_DNA"/>
</dbReference>
<keyword evidence="1" id="KW-1133">Transmembrane helix</keyword>
<protein>
    <submittedName>
        <fullName evidence="3">CAAX protease family protein</fullName>
    </submittedName>
</protein>
<proteinExistence type="predicted"/>
<keyword evidence="1" id="KW-0812">Transmembrane</keyword>
<dbReference type="RefSeq" id="WP_246227926.1">
    <property type="nucleotide sequence ID" value="NZ_AP022596.1"/>
</dbReference>
<keyword evidence="1" id="KW-0472">Membrane</keyword>
<dbReference type="AlphaFoldDB" id="A0A7I7T8Q3"/>
<feature type="transmembrane region" description="Helical" evidence="1">
    <location>
        <begin position="41"/>
        <end position="58"/>
    </location>
</feature>
<dbReference type="InterPro" id="IPR003675">
    <property type="entry name" value="Rce1/LyrA-like_dom"/>
</dbReference>
<dbReference type="PIRSF" id="PIRSF026622">
    <property type="entry name" value="Proteas_026622"/>
    <property type="match status" value="1"/>
</dbReference>
<evidence type="ECO:0000256" key="1">
    <source>
        <dbReference type="SAM" id="Phobius"/>
    </source>
</evidence>
<dbReference type="GO" id="GO:0006508">
    <property type="term" value="P:proteolysis"/>
    <property type="evidence" value="ECO:0007669"/>
    <property type="project" value="UniProtKB-KW"/>
</dbReference>
<sequence>MITKDSGAPGVRAIVSTALAAAVGAPLGLRPPQLWTGLRTGAVAVGLVATTVAALTAVPRVRAGMEARHIPADPVRWLALEIPIATAWTEEMLFRGVLQTVAVRAMGPTAGPLVQAVAFGLWHIPDARRVGDPVLGTVLVTGVAGWVFGWLAQQSGSVLAPVLAHTAFNESAAVAALRVQRRSVR</sequence>
<keyword evidence="3" id="KW-0645">Protease</keyword>
<dbReference type="InterPro" id="IPR015837">
    <property type="entry name" value="UCP026622_CAAX_protease"/>
</dbReference>
<keyword evidence="3" id="KW-0378">Hydrolase</keyword>
<dbReference type="Pfam" id="PF02517">
    <property type="entry name" value="Rce1-like"/>
    <property type="match status" value="1"/>
</dbReference>
<dbReference type="InterPro" id="IPR052710">
    <property type="entry name" value="CAAX_protease"/>
</dbReference>
<keyword evidence="4" id="KW-1185">Reference proteome</keyword>
<evidence type="ECO:0000313" key="3">
    <source>
        <dbReference type="EMBL" id="BBY64685.1"/>
    </source>
</evidence>
<evidence type="ECO:0000259" key="2">
    <source>
        <dbReference type="Pfam" id="PF02517"/>
    </source>
</evidence>
<accession>A0A7I7T8Q3</accession>
<dbReference type="GO" id="GO:0004175">
    <property type="term" value="F:endopeptidase activity"/>
    <property type="evidence" value="ECO:0007669"/>
    <property type="project" value="UniProtKB-ARBA"/>
</dbReference>
<evidence type="ECO:0000313" key="4">
    <source>
        <dbReference type="Proteomes" id="UP000467148"/>
    </source>
</evidence>
<dbReference type="GO" id="GO:0080120">
    <property type="term" value="P:CAAX-box protein maturation"/>
    <property type="evidence" value="ECO:0007669"/>
    <property type="project" value="UniProtKB-ARBA"/>
</dbReference>
<name>A0A7I7T8Q3_9MYCO</name>
<feature type="domain" description="CAAX prenyl protease 2/Lysostaphin resistance protein A-like" evidence="2">
    <location>
        <begin position="77"/>
        <end position="169"/>
    </location>
</feature>
<dbReference type="KEGG" id="mhev:MHEL_29280"/>
<feature type="transmembrane region" description="Helical" evidence="1">
    <location>
        <begin position="12"/>
        <end position="29"/>
    </location>
</feature>
<gene>
    <name evidence="3" type="ORF">MHEL_29280</name>
</gene>
<dbReference type="Proteomes" id="UP000467148">
    <property type="component" value="Chromosome"/>
</dbReference>